<dbReference type="PROSITE" id="PS00194">
    <property type="entry name" value="THIOREDOXIN_1"/>
    <property type="match status" value="1"/>
</dbReference>
<dbReference type="EMBL" id="JAJUOS010000006">
    <property type="protein sequence ID" value="MCE5973777.1"/>
    <property type="molecule type" value="Genomic_DNA"/>
</dbReference>
<keyword evidence="5" id="KW-1185">Reference proteome</keyword>
<dbReference type="PROSITE" id="PS51352">
    <property type="entry name" value="THIOREDOXIN_2"/>
    <property type="match status" value="1"/>
</dbReference>
<dbReference type="InterPro" id="IPR017937">
    <property type="entry name" value="Thioredoxin_CS"/>
</dbReference>
<proteinExistence type="predicted"/>
<dbReference type="InterPro" id="IPR006311">
    <property type="entry name" value="TAT_signal"/>
</dbReference>
<feature type="signal peptide" evidence="2">
    <location>
        <begin position="1"/>
        <end position="25"/>
    </location>
</feature>
<dbReference type="PANTHER" id="PTHR42852:SF13">
    <property type="entry name" value="PROTEIN DIPZ"/>
    <property type="match status" value="1"/>
</dbReference>
<dbReference type="SUPFAM" id="SSF52833">
    <property type="entry name" value="Thioredoxin-like"/>
    <property type="match status" value="1"/>
</dbReference>
<comment type="caution">
    <text evidence="4">The sequence shown here is derived from an EMBL/GenBank/DDBJ whole genome shotgun (WGS) entry which is preliminary data.</text>
</comment>
<evidence type="ECO:0000256" key="1">
    <source>
        <dbReference type="ARBA" id="ARBA00023284"/>
    </source>
</evidence>
<dbReference type="CDD" id="cd02966">
    <property type="entry name" value="TlpA_like_family"/>
    <property type="match status" value="1"/>
</dbReference>
<name>A0ABS8YVB3_9RHOB</name>
<dbReference type="PANTHER" id="PTHR42852">
    <property type="entry name" value="THIOL:DISULFIDE INTERCHANGE PROTEIN DSBE"/>
    <property type="match status" value="1"/>
</dbReference>
<dbReference type="Proteomes" id="UP001521181">
    <property type="component" value="Unassembled WGS sequence"/>
</dbReference>
<dbReference type="InterPro" id="IPR050553">
    <property type="entry name" value="Thioredoxin_ResA/DsbE_sf"/>
</dbReference>
<dbReference type="Gene3D" id="3.40.30.10">
    <property type="entry name" value="Glutaredoxin"/>
    <property type="match status" value="1"/>
</dbReference>
<dbReference type="RefSeq" id="WP_233676754.1">
    <property type="nucleotide sequence ID" value="NZ_JAJUOS010000006.1"/>
</dbReference>
<protein>
    <submittedName>
        <fullName evidence="4">TlpA family protein disulfide reductase</fullName>
    </submittedName>
</protein>
<dbReference type="Pfam" id="PF00578">
    <property type="entry name" value="AhpC-TSA"/>
    <property type="match status" value="1"/>
</dbReference>
<evidence type="ECO:0000259" key="3">
    <source>
        <dbReference type="PROSITE" id="PS51352"/>
    </source>
</evidence>
<dbReference type="InterPro" id="IPR013766">
    <property type="entry name" value="Thioredoxin_domain"/>
</dbReference>
<keyword evidence="2" id="KW-0732">Signal</keyword>
<accession>A0ABS8YVB3</accession>
<gene>
    <name evidence="4" type="ORF">LZA78_09820</name>
</gene>
<feature type="domain" description="Thioredoxin" evidence="3">
    <location>
        <begin position="40"/>
        <end position="181"/>
    </location>
</feature>
<evidence type="ECO:0000313" key="5">
    <source>
        <dbReference type="Proteomes" id="UP001521181"/>
    </source>
</evidence>
<dbReference type="PROSITE" id="PS51318">
    <property type="entry name" value="TAT"/>
    <property type="match status" value="1"/>
</dbReference>
<evidence type="ECO:0000256" key="2">
    <source>
        <dbReference type="SAM" id="SignalP"/>
    </source>
</evidence>
<reference evidence="4 5" key="1">
    <citation type="submission" date="2021-12" db="EMBL/GenBank/DDBJ databases">
        <title>Sinirhodobacter sp. WL0062 is a bacterium isolated from seawater.</title>
        <authorList>
            <person name="Wang L."/>
            <person name="He W."/>
            <person name="Zhang D.-F."/>
        </authorList>
    </citation>
    <scope>NUCLEOTIDE SEQUENCE [LARGE SCALE GENOMIC DNA]</scope>
    <source>
        <strain evidence="4 5">WL0062</strain>
    </source>
</reference>
<feature type="chain" id="PRO_5046033730" evidence="2">
    <location>
        <begin position="26"/>
        <end position="181"/>
    </location>
</feature>
<evidence type="ECO:0000313" key="4">
    <source>
        <dbReference type="EMBL" id="MCE5973777.1"/>
    </source>
</evidence>
<dbReference type="InterPro" id="IPR000866">
    <property type="entry name" value="AhpC/TSA"/>
</dbReference>
<organism evidence="4 5">
    <name type="scientific">Rhodobacter flavimaris</name>
    <dbReference type="NCBI Taxonomy" id="2907145"/>
    <lineage>
        <taxon>Bacteria</taxon>
        <taxon>Pseudomonadati</taxon>
        <taxon>Pseudomonadota</taxon>
        <taxon>Alphaproteobacteria</taxon>
        <taxon>Rhodobacterales</taxon>
        <taxon>Rhodobacter group</taxon>
        <taxon>Rhodobacter</taxon>
    </lineage>
</organism>
<dbReference type="InterPro" id="IPR036249">
    <property type="entry name" value="Thioredoxin-like_sf"/>
</dbReference>
<keyword evidence="1" id="KW-0676">Redox-active center</keyword>
<sequence length="181" mass="19565">MMRTTRRRVLAGLGAALALPGILRAEEAFAPPAATLTRAATPPRDATALIMQDGDGAVQSLTEFTGKIVVLNLWGPWCVPCRREMPSVARLAAALDPARGVVLPLAFDWRGANAVRRFYRETGITNLPVLMGDGDNLKAVLGFENLPTTAILDRSGRMIEQVEGEARWDDPATLDWLMGLA</sequence>